<dbReference type="VEuPathDB" id="FungiDB:MELLADRAFT_106018"/>
<keyword evidence="3" id="KW-1185">Reference proteome</keyword>
<proteinExistence type="predicted"/>
<dbReference type="RefSeq" id="XP_007409474.1">
    <property type="nucleotide sequence ID" value="XM_007409412.1"/>
</dbReference>
<dbReference type="AlphaFoldDB" id="F4RK39"/>
<dbReference type="InParanoid" id="F4RK39"/>
<reference evidence="3" key="1">
    <citation type="journal article" date="2011" name="Proc. Natl. Acad. Sci. U.S.A.">
        <title>Obligate biotrophy features unraveled by the genomic analysis of rust fungi.</title>
        <authorList>
            <person name="Duplessis S."/>
            <person name="Cuomo C.A."/>
            <person name="Lin Y.-C."/>
            <person name="Aerts A."/>
            <person name="Tisserant E."/>
            <person name="Veneault-Fourrey C."/>
            <person name="Joly D.L."/>
            <person name="Hacquard S."/>
            <person name="Amselem J."/>
            <person name="Cantarel B.L."/>
            <person name="Chiu R."/>
            <person name="Coutinho P.M."/>
            <person name="Feau N."/>
            <person name="Field M."/>
            <person name="Frey P."/>
            <person name="Gelhaye E."/>
            <person name="Goldberg J."/>
            <person name="Grabherr M.G."/>
            <person name="Kodira C.D."/>
            <person name="Kohler A."/>
            <person name="Kuees U."/>
            <person name="Lindquist E.A."/>
            <person name="Lucas S.M."/>
            <person name="Mago R."/>
            <person name="Mauceli E."/>
            <person name="Morin E."/>
            <person name="Murat C."/>
            <person name="Pangilinan J.L."/>
            <person name="Park R."/>
            <person name="Pearson M."/>
            <person name="Quesneville H."/>
            <person name="Rouhier N."/>
            <person name="Sakthikumar S."/>
            <person name="Salamov A.A."/>
            <person name="Schmutz J."/>
            <person name="Selles B."/>
            <person name="Shapiro H."/>
            <person name="Tanguay P."/>
            <person name="Tuskan G.A."/>
            <person name="Henrissat B."/>
            <person name="Van de Peer Y."/>
            <person name="Rouze P."/>
            <person name="Ellis J.G."/>
            <person name="Dodds P.N."/>
            <person name="Schein J.E."/>
            <person name="Zhong S."/>
            <person name="Hamelin R.C."/>
            <person name="Grigoriev I.V."/>
            <person name="Szabo L.J."/>
            <person name="Martin F."/>
        </authorList>
    </citation>
    <scope>NUCLEOTIDE SEQUENCE [LARGE SCALE GENOMIC DNA]</scope>
    <source>
        <strain evidence="3">98AG31 / pathotype 3-4-7</strain>
    </source>
</reference>
<dbReference type="EMBL" id="GL883105">
    <property type="protein sequence ID" value="EGG07032.1"/>
    <property type="molecule type" value="Genomic_DNA"/>
</dbReference>
<feature type="region of interest" description="Disordered" evidence="1">
    <location>
        <begin position="1"/>
        <end position="23"/>
    </location>
</feature>
<dbReference type="KEGG" id="mlr:MELLADRAFT_106018"/>
<dbReference type="Proteomes" id="UP000001072">
    <property type="component" value="Unassembled WGS sequence"/>
</dbReference>
<dbReference type="OrthoDB" id="14603at2759"/>
<evidence type="ECO:0000313" key="3">
    <source>
        <dbReference type="Proteomes" id="UP000001072"/>
    </source>
</evidence>
<gene>
    <name evidence="2" type="ORF">MELLADRAFT_106018</name>
</gene>
<evidence type="ECO:0000256" key="1">
    <source>
        <dbReference type="SAM" id="MobiDB-lite"/>
    </source>
</evidence>
<protein>
    <submittedName>
        <fullName evidence="2">Uncharacterized protein</fullName>
    </submittedName>
</protein>
<evidence type="ECO:0000313" key="2">
    <source>
        <dbReference type="EMBL" id="EGG07032.1"/>
    </source>
</evidence>
<accession>F4RK39</accession>
<dbReference type="HOGENOM" id="CLU_1532928_0_0_1"/>
<dbReference type="GeneID" id="18922779"/>
<organism evidence="3">
    <name type="scientific">Melampsora larici-populina (strain 98AG31 / pathotype 3-4-7)</name>
    <name type="common">Poplar leaf rust fungus</name>
    <dbReference type="NCBI Taxonomy" id="747676"/>
    <lineage>
        <taxon>Eukaryota</taxon>
        <taxon>Fungi</taxon>
        <taxon>Dikarya</taxon>
        <taxon>Basidiomycota</taxon>
        <taxon>Pucciniomycotina</taxon>
        <taxon>Pucciniomycetes</taxon>
        <taxon>Pucciniales</taxon>
        <taxon>Melampsoraceae</taxon>
        <taxon>Melampsora</taxon>
    </lineage>
</organism>
<sequence>MTTITSSPDSTGGPSSLPPTNPPKLTTWEAFQGRFARVPCQRKALLFGLVGGSAIGGLRLVSTKRLKTEDLTKKRDLQILVGAYLHSYIILSPNSVICTHACMKAINRNHLWEIKKSEDRFKIVGDPFKRKKSKKMDISNLKQFSGIDALFLWNSRLKKRYRWKLEEASSNSVPQ</sequence>
<feature type="compositionally biased region" description="Low complexity" evidence="1">
    <location>
        <begin position="1"/>
        <end position="15"/>
    </location>
</feature>
<name>F4RK39_MELLP</name>